<evidence type="ECO:0000313" key="2">
    <source>
        <dbReference type="Proteomes" id="UP000029986"/>
    </source>
</evidence>
<gene>
    <name evidence="1" type="ORF">AT03_20370</name>
</gene>
<dbReference type="HOGENOM" id="CLU_186875_0_0_6"/>
<dbReference type="OrthoDB" id="5881059at2"/>
<evidence type="ECO:0000313" key="1">
    <source>
        <dbReference type="EMBL" id="AIU74525.1"/>
    </source>
</evidence>
<accession>A0A097R711</accession>
<reference evidence="1 2" key="1">
    <citation type="journal article" date="2014" name="Gut Pathog.">
        <title>Gene clusters of Hafnia alvei strain FB1 important in survival and pathogenesis: a draft genome perspective.</title>
        <authorList>
            <person name="Tan J.Y."/>
            <person name="Yin W.F."/>
            <person name="Chan K.G."/>
        </authorList>
    </citation>
    <scope>NUCLEOTIDE SEQUENCE [LARGE SCALE GENOMIC DNA]</scope>
    <source>
        <strain evidence="1 2">FB1</strain>
    </source>
</reference>
<dbReference type="AlphaFoldDB" id="A0A097R711"/>
<proteinExistence type="predicted"/>
<dbReference type="NCBIfam" id="TIGR02443">
    <property type="entry name" value="YheV family putative zinc ribbon protein"/>
    <property type="match status" value="1"/>
</dbReference>
<dbReference type="GO" id="GO:0003677">
    <property type="term" value="F:DNA binding"/>
    <property type="evidence" value="ECO:0007669"/>
    <property type="project" value="UniProtKB-KW"/>
</dbReference>
<dbReference type="GeneID" id="56893699"/>
<dbReference type="KEGG" id="hav:AT03_20370"/>
<sequence length="64" mass="7218">MKKRFIAGATCPSCKAQDTLVVWRENNIEHAECVKCGHQLSQPEANVSDHVQHNNQMIGIFKPE</sequence>
<name>A0A097R711_HAFAL</name>
<organism evidence="1 2">
    <name type="scientific">Hafnia alvei FB1</name>
    <dbReference type="NCBI Taxonomy" id="1453496"/>
    <lineage>
        <taxon>Bacteria</taxon>
        <taxon>Pseudomonadati</taxon>
        <taxon>Pseudomonadota</taxon>
        <taxon>Gammaproteobacteria</taxon>
        <taxon>Enterobacterales</taxon>
        <taxon>Hafniaceae</taxon>
        <taxon>Hafnia</taxon>
    </lineage>
</organism>
<dbReference type="EMBL" id="CP009706">
    <property type="protein sequence ID" value="AIU74525.1"/>
    <property type="molecule type" value="Genomic_DNA"/>
</dbReference>
<dbReference type="PATRIC" id="fig|1453496.5.peg.4191"/>
<dbReference type="Proteomes" id="UP000029986">
    <property type="component" value="Chromosome"/>
</dbReference>
<dbReference type="Pfam" id="PF09526">
    <property type="entry name" value="DUF2387"/>
    <property type="match status" value="1"/>
</dbReference>
<dbReference type="InterPro" id="IPR012658">
    <property type="entry name" value="YheV"/>
</dbReference>
<keyword evidence="1" id="KW-0238">DNA-binding</keyword>
<keyword evidence="2" id="KW-1185">Reference proteome</keyword>
<protein>
    <submittedName>
        <fullName evidence="1">DNA-binding protein</fullName>
    </submittedName>
</protein>
<dbReference type="RefSeq" id="WP_025799209.1">
    <property type="nucleotide sequence ID" value="NZ_CP009706.1"/>
</dbReference>
<dbReference type="eggNOG" id="COG3529">
    <property type="taxonomic scope" value="Bacteria"/>
</dbReference>